<accession>A0A8T9MYS5</accession>
<dbReference type="PROSITE" id="PS51257">
    <property type="entry name" value="PROKAR_LIPOPROTEIN"/>
    <property type="match status" value="1"/>
</dbReference>
<feature type="signal peptide" evidence="2">
    <location>
        <begin position="1"/>
        <end position="23"/>
    </location>
</feature>
<protein>
    <submittedName>
        <fullName evidence="4">Transporter substrate-binding domain-containing protein</fullName>
    </submittedName>
</protein>
<gene>
    <name evidence="4" type="ORF">LVJ77_01230</name>
</gene>
<feature type="chain" id="PRO_5044810195" evidence="2">
    <location>
        <begin position="24"/>
        <end position="266"/>
    </location>
</feature>
<dbReference type="KEGG" id="ckh:LVJ77_01230"/>
<evidence type="ECO:0000313" key="5">
    <source>
        <dbReference type="Proteomes" id="UP000831534"/>
    </source>
</evidence>
<evidence type="ECO:0000313" key="4">
    <source>
        <dbReference type="EMBL" id="UOP04983.2"/>
    </source>
</evidence>
<dbReference type="AlphaFoldDB" id="A0A8T9MYS5"/>
<sequence length="266" mass="29454">MMMKAWLSSLLCAVILSACGGKTAEKSSAAASPAAPAQTQKAYRVTTEMLNIPLVIRNGRDIGGFELELLQAIAERQNITLDFAKLHTWQGIFDTLDKDEADIVAGAVTYSKERAERMEMTLPHFEYEFAMLANKQAAGARGFADLRGKNVSLKRDSIAETLIPMFGAAGESNIIRTTTTWEAIKEVLAGKAASATGSSAVMYYYAKQYKNQHPDLFVLTDPSLPKRHYVFAVKKGNTELVRILNEGLAKVRADGTYDMLYRKYWH</sequence>
<dbReference type="PANTHER" id="PTHR35936">
    <property type="entry name" value="MEMBRANE-BOUND LYTIC MUREIN TRANSGLYCOSYLASE F"/>
    <property type="match status" value="1"/>
</dbReference>
<dbReference type="Proteomes" id="UP000831534">
    <property type="component" value="Chromosome"/>
</dbReference>
<dbReference type="SMART" id="SM00062">
    <property type="entry name" value="PBPb"/>
    <property type="match status" value="1"/>
</dbReference>
<dbReference type="InterPro" id="IPR001638">
    <property type="entry name" value="Solute-binding_3/MltF_N"/>
</dbReference>
<keyword evidence="1 2" id="KW-0732">Signal</keyword>
<feature type="domain" description="Solute-binding protein family 3/N-terminal" evidence="3">
    <location>
        <begin position="42"/>
        <end position="266"/>
    </location>
</feature>
<reference evidence="4" key="2">
    <citation type="submission" date="2024-09" db="EMBL/GenBank/DDBJ databases">
        <authorList>
            <person name="Veyrier F.J."/>
        </authorList>
    </citation>
    <scope>NUCLEOTIDE SEQUENCE</scope>
    <source>
        <strain evidence="4">17694</strain>
    </source>
</reference>
<proteinExistence type="predicted"/>
<keyword evidence="5" id="KW-1185">Reference proteome</keyword>
<dbReference type="EMBL" id="CP091521">
    <property type="protein sequence ID" value="UOP04983.2"/>
    <property type="molecule type" value="Genomic_DNA"/>
</dbReference>
<name>A0A8T9MYS5_9NEIS</name>
<dbReference type="PANTHER" id="PTHR35936:SF17">
    <property type="entry name" value="ARGININE-BINDING EXTRACELLULAR PROTEIN ARTP"/>
    <property type="match status" value="1"/>
</dbReference>
<evidence type="ECO:0000256" key="2">
    <source>
        <dbReference type="SAM" id="SignalP"/>
    </source>
</evidence>
<reference evidence="4" key="1">
    <citation type="journal article" date="2022" name="Res Sq">
        <title>Evolution of multicellular longitudinally dividing oral cavity symbionts (Neisseriaceae).</title>
        <authorList>
            <person name="Nyongesa S."/>
            <person name="Weber P."/>
            <person name="Bernet E."/>
            <person name="Pullido F."/>
            <person name="Nieckarz M."/>
            <person name="Delaby M."/>
            <person name="Nieves C."/>
            <person name="Viehboeck T."/>
            <person name="Krause N."/>
            <person name="Rivera-Millot A."/>
            <person name="Nakamura A."/>
            <person name="Vischer N."/>
            <person name="VanNieuwenhze M."/>
            <person name="Brun Y."/>
            <person name="Cava F."/>
            <person name="Bulgheresi S."/>
            <person name="Veyrier F."/>
        </authorList>
    </citation>
    <scope>NUCLEOTIDE SEQUENCE</scope>
    <source>
        <strain evidence="4">17694</strain>
    </source>
</reference>
<organism evidence="4 5">
    <name type="scientific">Conchiformibius kuhniae</name>
    <dbReference type="NCBI Taxonomy" id="211502"/>
    <lineage>
        <taxon>Bacteria</taxon>
        <taxon>Pseudomonadati</taxon>
        <taxon>Pseudomonadota</taxon>
        <taxon>Betaproteobacteria</taxon>
        <taxon>Neisseriales</taxon>
        <taxon>Neisseriaceae</taxon>
        <taxon>Conchiformibius</taxon>
    </lineage>
</organism>
<dbReference type="Pfam" id="PF00497">
    <property type="entry name" value="SBP_bac_3"/>
    <property type="match status" value="1"/>
</dbReference>
<dbReference type="SUPFAM" id="SSF53850">
    <property type="entry name" value="Periplasmic binding protein-like II"/>
    <property type="match status" value="1"/>
</dbReference>
<evidence type="ECO:0000259" key="3">
    <source>
        <dbReference type="SMART" id="SM00062"/>
    </source>
</evidence>
<dbReference type="Gene3D" id="3.40.190.10">
    <property type="entry name" value="Periplasmic binding protein-like II"/>
    <property type="match status" value="2"/>
</dbReference>
<dbReference type="RefSeq" id="WP_156900784.1">
    <property type="nucleotide sequence ID" value="NZ_CP091521.1"/>
</dbReference>
<evidence type="ECO:0000256" key="1">
    <source>
        <dbReference type="ARBA" id="ARBA00022729"/>
    </source>
</evidence>